<comment type="similarity">
    <text evidence="1 4">Belongs to the DNA mismatch repair MutL/HexB family.</text>
</comment>
<dbReference type="InterPro" id="IPR036890">
    <property type="entry name" value="HATPase_C_sf"/>
</dbReference>
<dbReference type="InterPro" id="IPR014790">
    <property type="entry name" value="MutL_C"/>
</dbReference>
<dbReference type="NCBIfam" id="TIGR00585">
    <property type="entry name" value="mutl"/>
    <property type="match status" value="1"/>
</dbReference>
<dbReference type="SUPFAM" id="SSF55874">
    <property type="entry name" value="ATPase domain of HSP90 chaperone/DNA topoisomerase II/histidine kinase"/>
    <property type="match status" value="1"/>
</dbReference>
<evidence type="ECO:0000256" key="3">
    <source>
        <dbReference type="ARBA" id="ARBA00023204"/>
    </source>
</evidence>
<accession>A0ABX1ZJN8</accession>
<dbReference type="CDD" id="cd00782">
    <property type="entry name" value="MutL_Trans"/>
    <property type="match status" value="1"/>
</dbReference>
<dbReference type="SMART" id="SM00853">
    <property type="entry name" value="MutL_C"/>
    <property type="match status" value="1"/>
</dbReference>
<keyword evidence="2 4" id="KW-0227">DNA damage</keyword>
<dbReference type="NCBIfam" id="NF000950">
    <property type="entry name" value="PRK00095.1-3"/>
    <property type="match status" value="1"/>
</dbReference>
<dbReference type="InterPro" id="IPR037198">
    <property type="entry name" value="MutL_C_sf"/>
</dbReference>
<dbReference type="EMBL" id="WHNZ01000012">
    <property type="protein sequence ID" value="NOU99076.1"/>
    <property type="molecule type" value="Genomic_DNA"/>
</dbReference>
<comment type="caution">
    <text evidence="8">The sequence shown here is derived from an EMBL/GenBank/DDBJ whole genome shotgun (WGS) entry which is preliminary data.</text>
</comment>
<keyword evidence="8" id="KW-0378">Hydrolase</keyword>
<dbReference type="PANTHER" id="PTHR10073">
    <property type="entry name" value="DNA MISMATCH REPAIR PROTEIN MLH, PMS, MUTL"/>
    <property type="match status" value="1"/>
</dbReference>
<evidence type="ECO:0000256" key="4">
    <source>
        <dbReference type="HAMAP-Rule" id="MF_00149"/>
    </source>
</evidence>
<dbReference type="InterPro" id="IPR038973">
    <property type="entry name" value="MutL/Mlh/Pms-like"/>
</dbReference>
<evidence type="ECO:0000256" key="5">
    <source>
        <dbReference type="SAM" id="MobiDB-lite"/>
    </source>
</evidence>
<evidence type="ECO:0000313" key="9">
    <source>
        <dbReference type="Proteomes" id="UP000618579"/>
    </source>
</evidence>
<organism evidence="8 9">
    <name type="scientific">Paenibacillus planticolens</name>
    <dbReference type="NCBI Taxonomy" id="2654976"/>
    <lineage>
        <taxon>Bacteria</taxon>
        <taxon>Bacillati</taxon>
        <taxon>Bacillota</taxon>
        <taxon>Bacilli</taxon>
        <taxon>Bacillales</taxon>
        <taxon>Paenibacillaceae</taxon>
        <taxon>Paenibacillus</taxon>
    </lineage>
</organism>
<protein>
    <recommendedName>
        <fullName evidence="4">DNA mismatch repair protein MutL</fullName>
    </recommendedName>
</protein>
<dbReference type="InterPro" id="IPR042121">
    <property type="entry name" value="MutL_C_regsub"/>
</dbReference>
<reference evidence="8 9" key="1">
    <citation type="submission" date="2019-10" db="EMBL/GenBank/DDBJ databases">
        <title>Description of Paenibacillus pedi sp. nov.</title>
        <authorList>
            <person name="Carlier A."/>
            <person name="Qi S."/>
        </authorList>
    </citation>
    <scope>NUCLEOTIDE SEQUENCE [LARGE SCALE GENOMIC DNA]</scope>
    <source>
        <strain evidence="8 9">LMG 31457</strain>
    </source>
</reference>
<dbReference type="CDD" id="cd16926">
    <property type="entry name" value="HATPase_MutL-MLH-PMS-like"/>
    <property type="match status" value="1"/>
</dbReference>
<dbReference type="HAMAP" id="MF_00149">
    <property type="entry name" value="DNA_mis_repair"/>
    <property type="match status" value="1"/>
</dbReference>
<dbReference type="InterPro" id="IPR014721">
    <property type="entry name" value="Ribsml_uS5_D2-typ_fold_subgr"/>
</dbReference>
<evidence type="ECO:0000259" key="7">
    <source>
        <dbReference type="SMART" id="SM01340"/>
    </source>
</evidence>
<keyword evidence="8" id="KW-0540">Nuclease</keyword>
<dbReference type="InterPro" id="IPR013507">
    <property type="entry name" value="DNA_mismatch_S5_2-like"/>
</dbReference>
<dbReference type="InterPro" id="IPR042120">
    <property type="entry name" value="MutL_C_dimsub"/>
</dbReference>
<dbReference type="RefSeq" id="WP_171681967.1">
    <property type="nucleotide sequence ID" value="NZ_WHNZ01000012.1"/>
</dbReference>
<dbReference type="GO" id="GO:0004519">
    <property type="term" value="F:endonuclease activity"/>
    <property type="evidence" value="ECO:0007669"/>
    <property type="project" value="UniProtKB-KW"/>
</dbReference>
<dbReference type="SUPFAM" id="SSF118116">
    <property type="entry name" value="DNA mismatch repair protein MutL"/>
    <property type="match status" value="1"/>
</dbReference>
<dbReference type="Pfam" id="PF13589">
    <property type="entry name" value="HATPase_c_3"/>
    <property type="match status" value="1"/>
</dbReference>
<keyword evidence="8" id="KW-0255">Endonuclease</keyword>
<dbReference type="Pfam" id="PF08676">
    <property type="entry name" value="MutL_C"/>
    <property type="match status" value="1"/>
</dbReference>
<feature type="compositionally biased region" description="Low complexity" evidence="5">
    <location>
        <begin position="419"/>
        <end position="435"/>
    </location>
</feature>
<dbReference type="PROSITE" id="PS00058">
    <property type="entry name" value="DNA_MISMATCH_REPAIR_1"/>
    <property type="match status" value="1"/>
</dbReference>
<dbReference type="SMART" id="SM01340">
    <property type="entry name" value="DNA_mis_repair"/>
    <property type="match status" value="1"/>
</dbReference>
<dbReference type="Gene3D" id="3.30.230.10">
    <property type="match status" value="1"/>
</dbReference>
<dbReference type="Gene3D" id="3.30.1540.20">
    <property type="entry name" value="MutL, C-terminal domain, dimerisation subdomain"/>
    <property type="match status" value="1"/>
</dbReference>
<comment type="function">
    <text evidence="4">This protein is involved in the repair of mismatches in DNA. It is required for dam-dependent methyl-directed DNA mismatch repair. May act as a 'molecular matchmaker', a protein that promotes the formation of a stable complex between two or more DNA-binding proteins in an ATP-dependent manner without itself being part of a final effector complex.</text>
</comment>
<dbReference type="Proteomes" id="UP000618579">
    <property type="component" value="Unassembled WGS sequence"/>
</dbReference>
<keyword evidence="3 4" id="KW-0234">DNA repair</keyword>
<dbReference type="InterPro" id="IPR020667">
    <property type="entry name" value="DNA_mismatch_repair_MutL"/>
</dbReference>
<proteinExistence type="inferred from homology"/>
<evidence type="ECO:0000259" key="6">
    <source>
        <dbReference type="SMART" id="SM00853"/>
    </source>
</evidence>
<gene>
    <name evidence="4 8" type="primary">mutL</name>
    <name evidence="8" type="ORF">GC097_03440</name>
</gene>
<dbReference type="InterPro" id="IPR014762">
    <property type="entry name" value="DNA_mismatch_repair_CS"/>
</dbReference>
<dbReference type="Gene3D" id="3.30.565.10">
    <property type="entry name" value="Histidine kinase-like ATPase, C-terminal domain"/>
    <property type="match status" value="1"/>
</dbReference>
<evidence type="ECO:0000313" key="8">
    <source>
        <dbReference type="EMBL" id="NOU99076.1"/>
    </source>
</evidence>
<dbReference type="Gene3D" id="3.30.1370.100">
    <property type="entry name" value="MutL, C-terminal domain, regulatory subdomain"/>
    <property type="match status" value="1"/>
</dbReference>
<keyword evidence="9" id="KW-1185">Reference proteome</keyword>
<feature type="region of interest" description="Disordered" evidence="5">
    <location>
        <begin position="356"/>
        <end position="455"/>
    </location>
</feature>
<dbReference type="Pfam" id="PF01119">
    <property type="entry name" value="DNA_mis_repair"/>
    <property type="match status" value="1"/>
</dbReference>
<evidence type="ECO:0000256" key="2">
    <source>
        <dbReference type="ARBA" id="ARBA00022763"/>
    </source>
</evidence>
<dbReference type="InterPro" id="IPR020568">
    <property type="entry name" value="Ribosomal_Su5_D2-typ_SF"/>
</dbReference>
<name>A0ABX1ZJN8_9BACL</name>
<feature type="domain" description="MutL C-terminal dimerisation" evidence="6">
    <location>
        <begin position="484"/>
        <end position="627"/>
    </location>
</feature>
<feature type="domain" description="DNA mismatch repair protein S5" evidence="7">
    <location>
        <begin position="209"/>
        <end position="327"/>
    </location>
</feature>
<evidence type="ECO:0000256" key="1">
    <source>
        <dbReference type="ARBA" id="ARBA00006082"/>
    </source>
</evidence>
<dbReference type="SUPFAM" id="SSF54211">
    <property type="entry name" value="Ribosomal protein S5 domain 2-like"/>
    <property type="match status" value="1"/>
</dbReference>
<sequence>MGKIQLLSEHIANQIAAGEVVERPSSVVKELVENSVDAESTRIDVTIEEGGLQLIRVADNGTGMALEDCELAFQRHATSKIATSKDLFSIRTLGFRGEALPSIASVSRLECVTSSSNDGLGRKISIEGGTIRTVEETAASRGTEVTVRDLFYNTPARLKYMKTIQTELGHISDYMYRLALAHPGIAFSLKHNGNMLLQTLGNGDLLQVIAGIYGTAIGKQMLPIQVDSLDYTISGFVAKPEMTRANRGGISTIVNGRYVRNFALNQALLQGYHTLLPINRFPVAVLQIGMDPSLVDVNVHPSKLEVRFSKEAELTALIESEIKRLFGRQVLIPTGTKPSAPKGAYVQEQLDLTRTIEPVTGTPSIAAKAPEISEEPDALRVQIKESFTSYKPEQKPDFEPAARMAEPKSWSPSAQIPKSSPSTGSSYSTRSSIPSNNTYSPPAANPRQVSIQQQRRTNEAFMDLLPSNQDSDAPKLPAFPRLDPIGQMHGTYLIAQNEEGLYLIDQHAAHERINYEYYYERFGNPAEASQELLVPITLEFTPSEAGILSERLSLFEQAGVYMEAFGGNTFLVRAHPHWFPSGEEKGIVEEMCEWVLSEKKAVDIAKLREKAAIMCSCKASIKANQGLSVLEMETLIDRLSGCRNPYTCPHGRPIVVSFTTYELEKMFKRVM</sequence>
<dbReference type="InterPro" id="IPR002099">
    <property type="entry name" value="MutL/Mlh/PMS"/>
</dbReference>
<dbReference type="PANTHER" id="PTHR10073:SF12">
    <property type="entry name" value="DNA MISMATCH REPAIR PROTEIN MLH1"/>
    <property type="match status" value="1"/>
</dbReference>